<dbReference type="FunFam" id="3.40.50.300:FF:000040">
    <property type="entry name" value="GTPase Der"/>
    <property type="match status" value="1"/>
</dbReference>
<organism evidence="9">
    <name type="scientific">marine metagenome</name>
    <dbReference type="NCBI Taxonomy" id="408172"/>
    <lineage>
        <taxon>unclassified sequences</taxon>
        <taxon>metagenomes</taxon>
        <taxon>ecological metagenomes</taxon>
    </lineage>
</organism>
<dbReference type="Pfam" id="PF01926">
    <property type="entry name" value="MMR_HSR1"/>
    <property type="match status" value="2"/>
</dbReference>
<evidence type="ECO:0000256" key="5">
    <source>
        <dbReference type="ARBA" id="ARBA00022741"/>
    </source>
</evidence>
<dbReference type="GO" id="GO:0043022">
    <property type="term" value="F:ribosome binding"/>
    <property type="evidence" value="ECO:0007669"/>
    <property type="project" value="TreeGrafter"/>
</dbReference>
<dbReference type="InterPro" id="IPR027417">
    <property type="entry name" value="P-loop_NTPase"/>
</dbReference>
<dbReference type="InterPro" id="IPR015946">
    <property type="entry name" value="KH_dom-like_a/b"/>
</dbReference>
<evidence type="ECO:0000259" key="8">
    <source>
        <dbReference type="PROSITE" id="PS51712"/>
    </source>
</evidence>
<dbReference type="Gene3D" id="3.30.300.20">
    <property type="match status" value="1"/>
</dbReference>
<dbReference type="EMBL" id="UINC01005434">
    <property type="protein sequence ID" value="SVA21305.1"/>
    <property type="molecule type" value="Genomic_DNA"/>
</dbReference>
<dbReference type="NCBIfam" id="TIGR03594">
    <property type="entry name" value="GTPase_EngA"/>
    <property type="match status" value="1"/>
</dbReference>
<reference evidence="9" key="1">
    <citation type="submission" date="2018-05" db="EMBL/GenBank/DDBJ databases">
        <authorList>
            <person name="Lanie J.A."/>
            <person name="Ng W.-L."/>
            <person name="Kazmierczak K.M."/>
            <person name="Andrzejewski T.M."/>
            <person name="Davidsen T.M."/>
            <person name="Wayne K.J."/>
            <person name="Tettelin H."/>
            <person name="Glass J.I."/>
            <person name="Rusch D."/>
            <person name="Podicherti R."/>
            <person name="Tsui H.-C.T."/>
            <person name="Winkler M.E."/>
        </authorList>
    </citation>
    <scope>NUCLEOTIDE SEQUENCE</scope>
</reference>
<dbReference type="PRINTS" id="PR00326">
    <property type="entry name" value="GTP1OBG"/>
</dbReference>
<dbReference type="PROSITE" id="PS51712">
    <property type="entry name" value="G_ENGA"/>
    <property type="match status" value="2"/>
</dbReference>
<evidence type="ECO:0000256" key="1">
    <source>
        <dbReference type="ARBA" id="ARBA00008279"/>
    </source>
</evidence>
<dbReference type="CDD" id="cd01894">
    <property type="entry name" value="EngA1"/>
    <property type="match status" value="1"/>
</dbReference>
<dbReference type="InterPro" id="IPR031166">
    <property type="entry name" value="G_ENGA"/>
</dbReference>
<dbReference type="GO" id="GO:0005525">
    <property type="term" value="F:GTP binding"/>
    <property type="evidence" value="ECO:0007669"/>
    <property type="project" value="UniProtKB-KW"/>
</dbReference>
<evidence type="ECO:0000313" key="9">
    <source>
        <dbReference type="EMBL" id="SVA21305.1"/>
    </source>
</evidence>
<feature type="non-terminal residue" evidence="9">
    <location>
        <position position="428"/>
    </location>
</feature>
<dbReference type="InterPro" id="IPR006073">
    <property type="entry name" value="GTP-bd"/>
</dbReference>
<evidence type="ECO:0000256" key="4">
    <source>
        <dbReference type="ARBA" id="ARBA00022737"/>
    </source>
</evidence>
<keyword evidence="4" id="KW-0677">Repeat</keyword>
<accession>A0A381TZ69</accession>
<dbReference type="Gene3D" id="3.40.50.300">
    <property type="entry name" value="P-loop containing nucleotide triphosphate hydrolases"/>
    <property type="match status" value="2"/>
</dbReference>
<protein>
    <recommendedName>
        <fullName evidence="2">GTPase Der</fullName>
    </recommendedName>
    <alternativeName>
        <fullName evidence="7">GTP-binding protein EngA</fullName>
    </alternativeName>
</protein>
<keyword evidence="6" id="KW-0342">GTP-binding</keyword>
<dbReference type="InterPro" id="IPR016484">
    <property type="entry name" value="GTPase_Der"/>
</dbReference>
<dbReference type="PANTHER" id="PTHR43834">
    <property type="entry name" value="GTPASE DER"/>
    <property type="match status" value="1"/>
</dbReference>
<comment type="similarity">
    <text evidence="1">Belongs to the TRAFAC class TrmE-Era-EngA-EngB-Septin-like GTPase superfamily. EngA (Der) GTPase family.</text>
</comment>
<dbReference type="CDD" id="cd01895">
    <property type="entry name" value="EngA2"/>
    <property type="match status" value="1"/>
</dbReference>
<feature type="domain" description="EngA-type G" evidence="8">
    <location>
        <begin position="184"/>
        <end position="359"/>
    </location>
</feature>
<keyword evidence="5" id="KW-0547">Nucleotide-binding</keyword>
<dbReference type="GO" id="GO:0042254">
    <property type="term" value="P:ribosome biogenesis"/>
    <property type="evidence" value="ECO:0007669"/>
    <property type="project" value="UniProtKB-KW"/>
</dbReference>
<name>A0A381TZ69_9ZZZZ</name>
<dbReference type="InterPro" id="IPR005225">
    <property type="entry name" value="Small_GTP-bd"/>
</dbReference>
<evidence type="ECO:0000256" key="7">
    <source>
        <dbReference type="ARBA" id="ARBA00032345"/>
    </source>
</evidence>
<evidence type="ECO:0000256" key="2">
    <source>
        <dbReference type="ARBA" id="ARBA00020953"/>
    </source>
</evidence>
<dbReference type="NCBIfam" id="TIGR00231">
    <property type="entry name" value="small_GTP"/>
    <property type="match status" value="2"/>
</dbReference>
<dbReference type="PIRSF" id="PIRSF006485">
    <property type="entry name" value="GTP-binding_EngA"/>
    <property type="match status" value="1"/>
</dbReference>
<dbReference type="InterPro" id="IPR032859">
    <property type="entry name" value="KH_dom-like"/>
</dbReference>
<dbReference type="PANTHER" id="PTHR43834:SF6">
    <property type="entry name" value="GTPASE DER"/>
    <property type="match status" value="1"/>
</dbReference>
<sequence length="428" mass="47264">MQTGTGQLKKPIVAIVGRPNVGKSTLFNRLIGQRMSIVSDIAGTTRDRIISETDWAGNPFILVDTGGLDLFPNDDIWNQVKSQIHYAIGECDVVILLVDISDGVTSNDQDIVDILRKTGKPVVAVASKADNEIRDHMVSELYSLGMGDPVSISAYHNRGLDDLMERVVAHFPADKFFPEPEADLGLAIVGRTNVGKSMLLNTLSGENRAIVSKTAGTTRDSLDVVIKYKDKDIQLIDTAGIRRRGQIEYGIEKYSVLRSIQSIDRCNVAALVIDASEFATAQDTHVANYILEAHKGIVILVNKWDLSDQLATTQQDMANQVRSKFKFAQYAPICFTSGLTGSGIKNMLDTTIKVQSERSKVIPRANVRRTIMTAVANHPPPVHGKKELKIYSALQDSSSPPSFTFFVNHADMVHFSYKRYLENSLREN</sequence>
<gene>
    <name evidence="9" type="ORF">METZ01_LOCUS74159</name>
</gene>
<dbReference type="FunFam" id="3.40.50.300:FF:000057">
    <property type="entry name" value="GTPase Der"/>
    <property type="match status" value="1"/>
</dbReference>
<proteinExistence type="inferred from homology"/>
<evidence type="ECO:0000256" key="6">
    <source>
        <dbReference type="ARBA" id="ARBA00023134"/>
    </source>
</evidence>
<feature type="domain" description="EngA-type G" evidence="8">
    <location>
        <begin position="11"/>
        <end position="175"/>
    </location>
</feature>
<evidence type="ECO:0000256" key="3">
    <source>
        <dbReference type="ARBA" id="ARBA00022517"/>
    </source>
</evidence>
<dbReference type="HAMAP" id="MF_00195">
    <property type="entry name" value="GTPase_Der"/>
    <property type="match status" value="1"/>
</dbReference>
<dbReference type="Pfam" id="PF14714">
    <property type="entry name" value="KH_dom-like"/>
    <property type="match status" value="1"/>
</dbReference>
<keyword evidence="3" id="KW-0690">Ribosome biogenesis</keyword>
<dbReference type="SUPFAM" id="SSF52540">
    <property type="entry name" value="P-loop containing nucleoside triphosphate hydrolases"/>
    <property type="match status" value="2"/>
</dbReference>
<dbReference type="AlphaFoldDB" id="A0A381TZ69"/>